<evidence type="ECO:0000256" key="6">
    <source>
        <dbReference type="RuleBase" id="RU000716"/>
    </source>
</evidence>
<dbReference type="NCBIfam" id="TIGR02985">
    <property type="entry name" value="Sig70_bacteroi1"/>
    <property type="match status" value="1"/>
</dbReference>
<evidence type="ECO:0000313" key="10">
    <source>
        <dbReference type="Proteomes" id="UP000286246"/>
    </source>
</evidence>
<evidence type="ECO:0000256" key="1">
    <source>
        <dbReference type="ARBA" id="ARBA00010641"/>
    </source>
</evidence>
<evidence type="ECO:0000256" key="4">
    <source>
        <dbReference type="ARBA" id="ARBA00023125"/>
    </source>
</evidence>
<keyword evidence="2 6" id="KW-0805">Transcription regulation</keyword>
<dbReference type="Pfam" id="PF04542">
    <property type="entry name" value="Sigma70_r2"/>
    <property type="match status" value="1"/>
</dbReference>
<sequence>MALKQYWVYKKNFYIMYSNSIISVRKPAWVFLILSHYQKKGRYFQEKMESLDKDRELLLAISTGDEKAFGRLYEIYYAKLIVFLKKFTYEDPSKADDILQEAFLRVWLYRDRILEIDNFQAWLYKVVSTESLTFLRKEVHAKNKVSRLKLQYDQELLSTIHLPRAMEFDEIKKIVYQTVASMPDQRRKIYLLSREEHLNSKEIASQLAISTSTVHNTISTALKQIRQALSDQGYPVSFGILLLLKIF</sequence>
<gene>
    <name evidence="9" type="ORF">DFQ12_0623</name>
</gene>
<keyword evidence="10" id="KW-1185">Reference proteome</keyword>
<dbReference type="InterPro" id="IPR014284">
    <property type="entry name" value="RNA_pol_sigma-70_dom"/>
</dbReference>
<dbReference type="PANTHER" id="PTHR43133">
    <property type="entry name" value="RNA POLYMERASE ECF-TYPE SIGMA FACTO"/>
    <property type="match status" value="1"/>
</dbReference>
<accession>A0A420BGD2</accession>
<dbReference type="AlphaFoldDB" id="A0A420BGD2"/>
<name>A0A420BGD2_SPHD1</name>
<protein>
    <recommendedName>
        <fullName evidence="6">RNA polymerase sigma factor</fullName>
    </recommendedName>
</protein>
<dbReference type="Pfam" id="PF08281">
    <property type="entry name" value="Sigma70_r4_2"/>
    <property type="match status" value="1"/>
</dbReference>
<dbReference type="PANTHER" id="PTHR43133:SF46">
    <property type="entry name" value="RNA POLYMERASE SIGMA-70 FACTOR ECF SUBFAMILY"/>
    <property type="match status" value="1"/>
</dbReference>
<dbReference type="InterPro" id="IPR036388">
    <property type="entry name" value="WH-like_DNA-bd_sf"/>
</dbReference>
<evidence type="ECO:0000256" key="2">
    <source>
        <dbReference type="ARBA" id="ARBA00023015"/>
    </source>
</evidence>
<dbReference type="InterPro" id="IPR039425">
    <property type="entry name" value="RNA_pol_sigma-70-like"/>
</dbReference>
<feature type="domain" description="RNA polymerase sigma-70 region 2" evidence="7">
    <location>
        <begin position="72"/>
        <end position="138"/>
    </location>
</feature>
<feature type="domain" description="RNA polymerase sigma factor 70 region 4 type 2" evidence="8">
    <location>
        <begin position="174"/>
        <end position="225"/>
    </location>
</feature>
<keyword evidence="3 6" id="KW-0731">Sigma factor</keyword>
<dbReference type="InterPro" id="IPR013325">
    <property type="entry name" value="RNA_pol_sigma_r2"/>
</dbReference>
<dbReference type="InterPro" id="IPR014327">
    <property type="entry name" value="RNA_pol_sigma70_bacteroid"/>
</dbReference>
<dbReference type="Gene3D" id="1.10.10.10">
    <property type="entry name" value="Winged helix-like DNA-binding domain superfamily/Winged helix DNA-binding domain"/>
    <property type="match status" value="1"/>
</dbReference>
<evidence type="ECO:0000259" key="8">
    <source>
        <dbReference type="Pfam" id="PF08281"/>
    </source>
</evidence>
<evidence type="ECO:0000313" key="9">
    <source>
        <dbReference type="EMBL" id="RKE55784.1"/>
    </source>
</evidence>
<comment type="similarity">
    <text evidence="1 6">Belongs to the sigma-70 factor family. ECF subfamily.</text>
</comment>
<dbReference type="InterPro" id="IPR013249">
    <property type="entry name" value="RNA_pol_sigma70_r4_t2"/>
</dbReference>
<comment type="caution">
    <text evidence="9">The sequence shown here is derived from an EMBL/GenBank/DDBJ whole genome shotgun (WGS) entry which is preliminary data.</text>
</comment>
<dbReference type="GO" id="GO:0006352">
    <property type="term" value="P:DNA-templated transcription initiation"/>
    <property type="evidence" value="ECO:0007669"/>
    <property type="project" value="InterPro"/>
</dbReference>
<dbReference type="EMBL" id="RAPY01000001">
    <property type="protein sequence ID" value="RKE55784.1"/>
    <property type="molecule type" value="Genomic_DNA"/>
</dbReference>
<dbReference type="GO" id="GO:0003677">
    <property type="term" value="F:DNA binding"/>
    <property type="evidence" value="ECO:0007669"/>
    <property type="project" value="UniProtKB-KW"/>
</dbReference>
<dbReference type="SUPFAM" id="SSF88946">
    <property type="entry name" value="Sigma2 domain of RNA polymerase sigma factors"/>
    <property type="match status" value="1"/>
</dbReference>
<evidence type="ECO:0000256" key="3">
    <source>
        <dbReference type="ARBA" id="ARBA00023082"/>
    </source>
</evidence>
<dbReference type="NCBIfam" id="TIGR02937">
    <property type="entry name" value="sigma70-ECF"/>
    <property type="match status" value="1"/>
</dbReference>
<proteinExistence type="inferred from homology"/>
<dbReference type="SUPFAM" id="SSF88659">
    <property type="entry name" value="Sigma3 and sigma4 domains of RNA polymerase sigma factors"/>
    <property type="match status" value="1"/>
</dbReference>
<dbReference type="PROSITE" id="PS01063">
    <property type="entry name" value="SIGMA70_ECF"/>
    <property type="match status" value="1"/>
</dbReference>
<dbReference type="Proteomes" id="UP000286246">
    <property type="component" value="Unassembled WGS sequence"/>
</dbReference>
<keyword evidence="5 6" id="KW-0804">Transcription</keyword>
<evidence type="ECO:0000256" key="5">
    <source>
        <dbReference type="ARBA" id="ARBA00023163"/>
    </source>
</evidence>
<evidence type="ECO:0000259" key="7">
    <source>
        <dbReference type="Pfam" id="PF04542"/>
    </source>
</evidence>
<dbReference type="Gene3D" id="1.10.1740.10">
    <property type="match status" value="1"/>
</dbReference>
<dbReference type="InterPro" id="IPR013324">
    <property type="entry name" value="RNA_pol_sigma_r3/r4-like"/>
</dbReference>
<reference evidence="9 10" key="1">
    <citation type="submission" date="2018-09" db="EMBL/GenBank/DDBJ databases">
        <title>Genomic Encyclopedia of Type Strains, Phase III (KMG-III): the genomes of soil and plant-associated and newly described type strains.</title>
        <authorList>
            <person name="Whitman W."/>
        </authorList>
    </citation>
    <scope>NUCLEOTIDE SEQUENCE [LARGE SCALE GENOMIC DNA]</scope>
    <source>
        <strain evidence="9 10">CECT 7938</strain>
    </source>
</reference>
<organism evidence="9 10">
    <name type="scientific">Sphingobacterium detergens</name>
    <dbReference type="NCBI Taxonomy" id="1145106"/>
    <lineage>
        <taxon>Bacteria</taxon>
        <taxon>Pseudomonadati</taxon>
        <taxon>Bacteroidota</taxon>
        <taxon>Sphingobacteriia</taxon>
        <taxon>Sphingobacteriales</taxon>
        <taxon>Sphingobacteriaceae</taxon>
        <taxon>Sphingobacterium</taxon>
    </lineage>
</organism>
<keyword evidence="4 6" id="KW-0238">DNA-binding</keyword>
<dbReference type="InterPro" id="IPR007627">
    <property type="entry name" value="RNA_pol_sigma70_r2"/>
</dbReference>
<dbReference type="GO" id="GO:0016987">
    <property type="term" value="F:sigma factor activity"/>
    <property type="evidence" value="ECO:0007669"/>
    <property type="project" value="UniProtKB-KW"/>
</dbReference>
<dbReference type="InterPro" id="IPR000838">
    <property type="entry name" value="RNA_pol_sigma70_ECF_CS"/>
</dbReference>